<dbReference type="InterPro" id="IPR023809">
    <property type="entry name" value="Thiopep_bacteriocin_synth_dom"/>
</dbReference>
<comment type="caution">
    <text evidence="3">The sequence shown here is derived from an EMBL/GenBank/DDBJ whole genome shotgun (WGS) entry which is preliminary data.</text>
</comment>
<dbReference type="NCBIfam" id="TIGR03891">
    <property type="entry name" value="thiopep_ocin"/>
    <property type="match status" value="1"/>
</dbReference>
<evidence type="ECO:0000259" key="2">
    <source>
        <dbReference type="Pfam" id="PF14028"/>
    </source>
</evidence>
<feature type="domain" description="Thiopeptide-type bacteriocin biosynthesis" evidence="2">
    <location>
        <begin position="717"/>
        <end position="959"/>
    </location>
</feature>
<name>A0A7W2DXI4_9ACTN</name>
<dbReference type="Proteomes" id="UP000587608">
    <property type="component" value="Unassembled WGS sequence"/>
</dbReference>
<feature type="domain" description="Lantibiotic dehydratase N-terminal" evidence="1">
    <location>
        <begin position="50"/>
        <end position="257"/>
    </location>
</feature>
<accession>A0A7W2DXI4</accession>
<organism evidence="3 4">
    <name type="scientific">Streptomyces griseoaurantiacus</name>
    <dbReference type="NCBI Taxonomy" id="68213"/>
    <lineage>
        <taxon>Bacteria</taxon>
        <taxon>Bacillati</taxon>
        <taxon>Actinomycetota</taxon>
        <taxon>Actinomycetes</taxon>
        <taxon>Kitasatosporales</taxon>
        <taxon>Streptomycetaceae</taxon>
        <taxon>Streptomyces</taxon>
        <taxon>Streptomyces aurantiacus group</taxon>
    </lineage>
</organism>
<protein>
    <submittedName>
        <fullName evidence="3">Lantibiotic dehydratase</fullName>
    </submittedName>
</protein>
<dbReference type="Pfam" id="PF04738">
    <property type="entry name" value="Lant_dehydr_N"/>
    <property type="match status" value="2"/>
</dbReference>
<sequence length="971" mass="106390">MYRHVDAAVVRAAALGPDRHVVWPDLTGSAAAADAAWRTWLQEVWRTDGFADAVEAASPDLAARVERICACDSSPASAPFRRTVLAVMRYLLRSQTRATPFGLFAGVATARIGARAALRIGAEHQAVVRPDAAATSDLVDEFEARPEVRPRLMLLASNLAVERDGHLVIEHRPSSTGDRAPEQVRIRLTEPLREAMSSARTPIRWADLEARLAAAFPTARTDAINGLLAGLVTQRCLITSVRPAMTITDPLEPLLQLRPRLTPAETSQLREVPRRAVDLRIDWDLVLPEAVARETAAAAEALVRLAPREALAGWPEWHSRFLERYGPRAVVPVLDAIDTLGYPPGYLGSTTVPQPTPLPERDSRLIKLAHAAAMRREREVELNDSTIAELTTTALDHPVQPSTEITVRIHAESEQALHRGEFTLHVVGAARSAGSTTGRFLHVLDAEDRSRMATVYGGLPGVHRDALVAQISSAPLYARAENVARAPQTTDLVIALGEYYDSQTRTIPVTDLAVTADAAQLHLLSLSRHRRPVHTLLLNAVDFGHHTHPLARFLAEAPVALAVPCTGFTWGSAASHLPFLPALRYGRTILSPARWIISGDDLPDTSRPWPQWDEALAQWRDHIHLPERVYLSEADQRLALNLAEPSHRALLRTHLDRQGKVALSPAPEPGDLGWTGGRAHEVVLPMAAVDQAVAPVQTAGQAPTREHAHLPGCDDRVYLQLHGRRDCQDALLTRHIPALLDELGDSSWWFVRYGTPADHLRIRLSCEPGTVGSVIERAGEWSRRLRRCGLITHAGVETYHPETARFGGPASVRAAEEFFAADSAAVLAQLTVQVGEDTPHACAVTAASMVDIATGLLGDEAEAMRWLIKHTRTDSTAPPRAVYRQTVDLVNTAPDGLDTRLTKRWSERRAALAAYRQALKKTELQPNDVLADLLHLHHVRVWGVGLAQEHAHLHLARAAALSWISRRGRTT</sequence>
<feature type="domain" description="Lantibiotic dehydratase N-terminal" evidence="1">
    <location>
        <begin position="273"/>
        <end position="651"/>
    </location>
</feature>
<dbReference type="Pfam" id="PF14028">
    <property type="entry name" value="Lant_dehydr_C"/>
    <property type="match status" value="1"/>
</dbReference>
<dbReference type="InterPro" id="IPR006827">
    <property type="entry name" value="Lant_deHydtase_N"/>
</dbReference>
<proteinExistence type="predicted"/>
<dbReference type="EMBL" id="JACERG010000017">
    <property type="protein sequence ID" value="MBA5224567.1"/>
    <property type="molecule type" value="Genomic_DNA"/>
</dbReference>
<evidence type="ECO:0000313" key="3">
    <source>
        <dbReference type="EMBL" id="MBA5224567.1"/>
    </source>
</evidence>
<evidence type="ECO:0000259" key="1">
    <source>
        <dbReference type="Pfam" id="PF04738"/>
    </source>
</evidence>
<reference evidence="3 4" key="1">
    <citation type="submission" date="2020-07" db="EMBL/GenBank/DDBJ databases">
        <title>Differential regulation of undecylprodigiosin biosynthesis in the yeast-scavenging Streptomyces strain MBK6.</title>
        <authorList>
            <person name="Baral B."/>
            <person name="Siitonen V."/>
            <person name="Laughlin M."/>
            <person name="Yamada K."/>
            <person name="Ilomaeki M."/>
            <person name="Metsae-Ketelae M."/>
            <person name="Niemi J."/>
        </authorList>
    </citation>
    <scope>NUCLEOTIDE SEQUENCE [LARGE SCALE GENOMIC DNA]</scope>
    <source>
        <strain evidence="3 4">MBK6</strain>
    </source>
</reference>
<dbReference type="AlphaFoldDB" id="A0A7W2DXI4"/>
<evidence type="ECO:0000313" key="4">
    <source>
        <dbReference type="Proteomes" id="UP000587608"/>
    </source>
</evidence>
<gene>
    <name evidence="3" type="ORF">H1X69_24655</name>
</gene>